<gene>
    <name evidence="2" type="ORF">D915_004820</name>
</gene>
<dbReference type="AlphaFoldDB" id="A0A4E0RCX4"/>
<feature type="chain" id="PRO_5020024092" evidence="1">
    <location>
        <begin position="26"/>
        <end position="93"/>
    </location>
</feature>
<keyword evidence="1" id="KW-0732">Signal</keyword>
<organism evidence="2 3">
    <name type="scientific">Fasciola hepatica</name>
    <name type="common">Liver fluke</name>
    <dbReference type="NCBI Taxonomy" id="6192"/>
    <lineage>
        <taxon>Eukaryota</taxon>
        <taxon>Metazoa</taxon>
        <taxon>Spiralia</taxon>
        <taxon>Lophotrochozoa</taxon>
        <taxon>Platyhelminthes</taxon>
        <taxon>Trematoda</taxon>
        <taxon>Digenea</taxon>
        <taxon>Plagiorchiida</taxon>
        <taxon>Echinostomata</taxon>
        <taxon>Echinostomatoidea</taxon>
        <taxon>Fasciolidae</taxon>
        <taxon>Fasciola</taxon>
    </lineage>
</organism>
<evidence type="ECO:0000313" key="2">
    <source>
        <dbReference type="EMBL" id="THD24405.1"/>
    </source>
</evidence>
<evidence type="ECO:0000313" key="3">
    <source>
        <dbReference type="Proteomes" id="UP000230066"/>
    </source>
</evidence>
<evidence type="ECO:0000256" key="1">
    <source>
        <dbReference type="SAM" id="SignalP"/>
    </source>
</evidence>
<accession>A0A4E0RCX4</accession>
<feature type="signal peptide" evidence="1">
    <location>
        <begin position="1"/>
        <end position="25"/>
    </location>
</feature>
<dbReference type="EMBL" id="JXXN02001618">
    <property type="protein sequence ID" value="THD24405.1"/>
    <property type="molecule type" value="Genomic_DNA"/>
</dbReference>
<sequence length="93" mass="10566">MSHPLSLWSCSIILVIIGCLSLGDADACQSDVTRVISQCRFRGQKSGINWKRCAIEKFRGNRFRRCSRAQNYIKVFEQSLQNEVTVESTAHSE</sequence>
<reference evidence="2" key="1">
    <citation type="submission" date="2019-03" db="EMBL/GenBank/DDBJ databases">
        <title>Improved annotation for the trematode Fasciola hepatica.</title>
        <authorList>
            <person name="Choi Y.-J."/>
            <person name="Martin J."/>
            <person name="Mitreva M."/>
        </authorList>
    </citation>
    <scope>NUCLEOTIDE SEQUENCE [LARGE SCALE GENOMIC DNA]</scope>
</reference>
<keyword evidence="3" id="KW-1185">Reference proteome</keyword>
<proteinExistence type="predicted"/>
<name>A0A4E0RCX4_FASHE</name>
<comment type="caution">
    <text evidence="2">The sequence shown here is derived from an EMBL/GenBank/DDBJ whole genome shotgun (WGS) entry which is preliminary data.</text>
</comment>
<protein>
    <submittedName>
        <fullName evidence="2">Uncharacterized protein</fullName>
    </submittedName>
</protein>
<dbReference type="Proteomes" id="UP000230066">
    <property type="component" value="Unassembled WGS sequence"/>
</dbReference>